<dbReference type="RefSeq" id="WP_022170271.1">
    <property type="nucleotide sequence ID" value="NZ_CATVSP010000096.1"/>
</dbReference>
<name>A0A173RKC6_9FIRM</name>
<reference evidence="1 2" key="1">
    <citation type="submission" date="2015-09" db="EMBL/GenBank/DDBJ databases">
        <authorList>
            <consortium name="Pathogen Informatics"/>
        </authorList>
    </citation>
    <scope>NUCLEOTIDE SEQUENCE [LARGE SCALE GENOMIC DNA]</scope>
    <source>
        <strain evidence="1 2">2789STDY5834966</strain>
    </source>
</reference>
<protein>
    <submittedName>
        <fullName evidence="1">Uncharacterized protein</fullName>
    </submittedName>
</protein>
<accession>A0A173RKC6</accession>
<dbReference type="EMBL" id="CYYC01000002">
    <property type="protein sequence ID" value="CUM78362.1"/>
    <property type="molecule type" value="Genomic_DNA"/>
</dbReference>
<dbReference type="OrthoDB" id="2047869at2"/>
<proteinExistence type="predicted"/>
<dbReference type="AlphaFoldDB" id="A0A173RKC6"/>
<dbReference type="Proteomes" id="UP000095390">
    <property type="component" value="Unassembled WGS sequence"/>
</dbReference>
<organism evidence="1 2">
    <name type="scientific">Anaerobutyricum hallii</name>
    <dbReference type="NCBI Taxonomy" id="39488"/>
    <lineage>
        <taxon>Bacteria</taxon>
        <taxon>Bacillati</taxon>
        <taxon>Bacillota</taxon>
        <taxon>Clostridia</taxon>
        <taxon>Lachnospirales</taxon>
        <taxon>Lachnospiraceae</taxon>
        <taxon>Anaerobutyricum</taxon>
    </lineage>
</organism>
<sequence>MKTLEQEVLKKIAKKSLFVKLVNTERNESLVEQSISKEFLDLSAVVRVVLKMDKEGMASMALSKGDAEILGMTEEEIYAAALANTLRLFPPKLMNLGRYIEMSIGAKLPLGEDEVTTYILTNQKEVDGAIYFMSPEVVGAIAEALEDDLYILPSSVNEVLLVRASELEDGVDELKEMVRDANETVVAEKDILSYNVYHYDKEHGITIAA</sequence>
<dbReference type="Pfam" id="PF18941">
    <property type="entry name" value="DUF5688"/>
    <property type="match status" value="1"/>
</dbReference>
<evidence type="ECO:0000313" key="2">
    <source>
        <dbReference type="Proteomes" id="UP000095390"/>
    </source>
</evidence>
<dbReference type="InterPro" id="IPR043743">
    <property type="entry name" value="DUF5688"/>
</dbReference>
<gene>
    <name evidence="1" type="ORF">ERS852578_00201</name>
</gene>
<evidence type="ECO:0000313" key="1">
    <source>
        <dbReference type="EMBL" id="CUM78362.1"/>
    </source>
</evidence>